<dbReference type="OrthoDB" id="79771at2759"/>
<name>A0A3S5A7T0_9PLAT</name>
<gene>
    <name evidence="1" type="ORF">PXEA_LOCUS7512</name>
</gene>
<evidence type="ECO:0000313" key="2">
    <source>
        <dbReference type="Proteomes" id="UP000784294"/>
    </source>
</evidence>
<sequence length="126" mass="14338">MPFIVINSWLPIVEPRSGNCQGNLRVRLAVGNQAQFDQLSRCDDVNYLALATSQTNLLTREAQKITNIGETEIDAYLEAPVVEGQNKMEPTMDWRPLDLIVWSPNRKGREALQNQGLWQAKSELNW</sequence>
<accession>A0A3S5A7T0</accession>
<evidence type="ECO:0000313" key="1">
    <source>
        <dbReference type="EMBL" id="VEL14072.1"/>
    </source>
</evidence>
<proteinExistence type="predicted"/>
<protein>
    <submittedName>
        <fullName evidence="1">Uncharacterized protein</fullName>
    </submittedName>
</protein>
<comment type="caution">
    <text evidence="1">The sequence shown here is derived from an EMBL/GenBank/DDBJ whole genome shotgun (WGS) entry which is preliminary data.</text>
</comment>
<reference evidence="1" key="1">
    <citation type="submission" date="2018-11" db="EMBL/GenBank/DDBJ databases">
        <authorList>
            <consortium name="Pathogen Informatics"/>
        </authorList>
    </citation>
    <scope>NUCLEOTIDE SEQUENCE</scope>
</reference>
<keyword evidence="2" id="KW-1185">Reference proteome</keyword>
<dbReference type="EMBL" id="CAAALY010019907">
    <property type="protein sequence ID" value="VEL14072.1"/>
    <property type="molecule type" value="Genomic_DNA"/>
</dbReference>
<dbReference type="AlphaFoldDB" id="A0A3S5A7T0"/>
<dbReference type="Proteomes" id="UP000784294">
    <property type="component" value="Unassembled WGS sequence"/>
</dbReference>
<organism evidence="1 2">
    <name type="scientific">Protopolystoma xenopodis</name>
    <dbReference type="NCBI Taxonomy" id="117903"/>
    <lineage>
        <taxon>Eukaryota</taxon>
        <taxon>Metazoa</taxon>
        <taxon>Spiralia</taxon>
        <taxon>Lophotrochozoa</taxon>
        <taxon>Platyhelminthes</taxon>
        <taxon>Monogenea</taxon>
        <taxon>Polyopisthocotylea</taxon>
        <taxon>Polystomatidea</taxon>
        <taxon>Polystomatidae</taxon>
        <taxon>Protopolystoma</taxon>
    </lineage>
</organism>